<evidence type="ECO:0000313" key="2">
    <source>
        <dbReference type="EMBL" id="RIA93827.1"/>
    </source>
</evidence>
<name>A0A397TC12_9GLOM</name>
<dbReference type="EMBL" id="QKYT01000096">
    <property type="protein sequence ID" value="RIA93827.1"/>
    <property type="molecule type" value="Genomic_DNA"/>
</dbReference>
<feature type="region of interest" description="Disordered" evidence="1">
    <location>
        <begin position="114"/>
        <end position="139"/>
    </location>
</feature>
<accession>A0A397TC12</accession>
<proteinExistence type="predicted"/>
<comment type="caution">
    <text evidence="2">The sequence shown here is derived from an EMBL/GenBank/DDBJ whole genome shotgun (WGS) entry which is preliminary data.</text>
</comment>
<keyword evidence="3" id="KW-1185">Reference proteome</keyword>
<dbReference type="OrthoDB" id="2362539at2759"/>
<protein>
    <submittedName>
        <fullName evidence="2">Uncharacterized protein</fullName>
    </submittedName>
</protein>
<evidence type="ECO:0000313" key="3">
    <source>
        <dbReference type="Proteomes" id="UP000265703"/>
    </source>
</evidence>
<gene>
    <name evidence="2" type="ORF">C1645_761600</name>
</gene>
<organism evidence="2 3">
    <name type="scientific">Glomus cerebriforme</name>
    <dbReference type="NCBI Taxonomy" id="658196"/>
    <lineage>
        <taxon>Eukaryota</taxon>
        <taxon>Fungi</taxon>
        <taxon>Fungi incertae sedis</taxon>
        <taxon>Mucoromycota</taxon>
        <taxon>Glomeromycotina</taxon>
        <taxon>Glomeromycetes</taxon>
        <taxon>Glomerales</taxon>
        <taxon>Glomeraceae</taxon>
        <taxon>Glomus</taxon>
    </lineage>
</organism>
<dbReference type="Proteomes" id="UP000265703">
    <property type="component" value="Unassembled WGS sequence"/>
</dbReference>
<evidence type="ECO:0000256" key="1">
    <source>
        <dbReference type="SAM" id="MobiDB-lite"/>
    </source>
</evidence>
<feature type="compositionally biased region" description="Low complexity" evidence="1">
    <location>
        <begin position="115"/>
        <end position="135"/>
    </location>
</feature>
<dbReference type="AlphaFoldDB" id="A0A397TC12"/>
<reference evidence="2 3" key="1">
    <citation type="submission" date="2018-06" db="EMBL/GenBank/DDBJ databases">
        <title>Comparative genomics reveals the genomic features of Rhizophagus irregularis, R. cerebriforme, R. diaphanum and Gigaspora rosea, and their symbiotic lifestyle signature.</title>
        <authorList>
            <person name="Morin E."/>
            <person name="San Clemente H."/>
            <person name="Chen E.C.H."/>
            <person name="De La Providencia I."/>
            <person name="Hainaut M."/>
            <person name="Kuo A."/>
            <person name="Kohler A."/>
            <person name="Murat C."/>
            <person name="Tang N."/>
            <person name="Roy S."/>
            <person name="Loubradou J."/>
            <person name="Henrissat B."/>
            <person name="Grigoriev I.V."/>
            <person name="Corradi N."/>
            <person name="Roux C."/>
            <person name="Martin F.M."/>
        </authorList>
    </citation>
    <scope>NUCLEOTIDE SEQUENCE [LARGE SCALE GENOMIC DNA]</scope>
    <source>
        <strain evidence="2 3">DAOM 227022</strain>
    </source>
</reference>
<dbReference type="STRING" id="658196.A0A397TC12"/>
<sequence>MSKNIYSREYQVGTCFLCQKCLRCDNLLSFKQCQCDLSKKVIIREMRKSYSRVYDPITKHNIYNDLQLSELDKANKLYSYGIDFSQKFKYCLCSKCHSLMARLRKSKKSLSTNMSEISNEGSANSSSSKSQNTSDSGDDKVEFDENFEKMIDVEQVKNLDIETKQVVDNLEIEKSENDILKITFKLVIMRDGKNSPAKWETIHRTDYNNFIKDLHIIIQDQVNEFMLRNDFIISYRHAKGSGIGNYLLNETDWIMFLKEYQDLSSQEEIMMIIASLNFKSNRIIKRFYYRNELQESKEKKENLYTNIVPEKSNLIEDKIKVATTNVTLISQNHYCDEHKRPCYIKDLNHLHLTPQHLSIWAASIEYGLATINEPPFT</sequence>